<evidence type="ECO:0000256" key="3">
    <source>
        <dbReference type="SAM" id="MobiDB-lite"/>
    </source>
</evidence>
<sequence length="639" mass="68648">MQHTITTASLLFGISLALLLSLYPSATHGQQQFTPATYYGSQSAFVEGKALYIHGGRALYMTEANPPSDQTFFLDLSSNWSTDKPVFRQLPRAYPSEGSTSTLFNNKNTWYLYNAPTQRVVLFDIQKSAWGAPQFYNSSSTELNLAAVTDPINNSVYVVNGWRTNNTQTNPSQTLRYQESTGEISIAGSGAPAGLSHAAVWSTRRNSILVFGGLNQRVHQNAFWEYGPTAEVYVPLTTQGNVPTGRYGHCMVEAYNGAKIIIFGGVTTQGTSSEIYILDVATLTWTQGATGPLSAARVFTACAVTNDMFVAWGGATLANGNYTVVNTPTIVYNLKTNGIGAWQTTYSPLDDGSSSTTTRGPPVGAIIGGSVGALFLMVFVGGLLIHCRKQRRRDDRHSLSRGVGQGSGSSSEDSLKFKHKDDARASYVVHAPVAEVCPMMPTGFESNAYTAVPCAQAATTQAQIYSPIGATPVVDRSLYYANYVPPVLGQTQQIYDPQQLQYYQQQQQQEIYDPTTMTSFPAQQQQQGLPIIYQPPLASQPSYATDSPQYQYLVPLSHNPDSSAGYAMPMGHSPPTASAAPAPSPAVGWTNSPTVTSASATGATDACSEPAVTVGRADEGVLSKEEVTRRNPQGSEGPN</sequence>
<keyword evidence="4" id="KW-0472">Membrane</keyword>
<feature type="compositionally biased region" description="Polar residues" evidence="3">
    <location>
        <begin position="589"/>
        <end position="602"/>
    </location>
</feature>
<keyword evidence="2" id="KW-0677">Repeat</keyword>
<dbReference type="SMART" id="SM00612">
    <property type="entry name" value="Kelch"/>
    <property type="match status" value="2"/>
</dbReference>
<organism evidence="6 7">
    <name type="scientific">Linnemannia exigua</name>
    <dbReference type="NCBI Taxonomy" id="604196"/>
    <lineage>
        <taxon>Eukaryota</taxon>
        <taxon>Fungi</taxon>
        <taxon>Fungi incertae sedis</taxon>
        <taxon>Mucoromycota</taxon>
        <taxon>Mortierellomycotina</taxon>
        <taxon>Mortierellomycetes</taxon>
        <taxon>Mortierellales</taxon>
        <taxon>Mortierellaceae</taxon>
        <taxon>Linnemannia</taxon>
    </lineage>
</organism>
<gene>
    <name evidence="6" type="ORF">BGZ95_000854</name>
</gene>
<evidence type="ECO:0000313" key="7">
    <source>
        <dbReference type="Proteomes" id="UP001194580"/>
    </source>
</evidence>
<dbReference type="InterPro" id="IPR015915">
    <property type="entry name" value="Kelch-typ_b-propeller"/>
</dbReference>
<dbReference type="InterPro" id="IPR006652">
    <property type="entry name" value="Kelch_1"/>
</dbReference>
<feature type="signal peptide" evidence="5">
    <location>
        <begin position="1"/>
        <end position="29"/>
    </location>
</feature>
<dbReference type="Pfam" id="PF24681">
    <property type="entry name" value="Kelch_KLHDC2_KLHL20_DRC7"/>
    <property type="match status" value="1"/>
</dbReference>
<feature type="compositionally biased region" description="Basic and acidic residues" evidence="3">
    <location>
        <begin position="616"/>
        <end position="629"/>
    </location>
</feature>
<keyword evidence="4" id="KW-0812">Transmembrane</keyword>
<evidence type="ECO:0000256" key="5">
    <source>
        <dbReference type="SAM" id="SignalP"/>
    </source>
</evidence>
<evidence type="ECO:0000313" key="6">
    <source>
        <dbReference type="EMBL" id="KAG0271340.1"/>
    </source>
</evidence>
<keyword evidence="1" id="KW-0880">Kelch repeat</keyword>
<evidence type="ECO:0000256" key="2">
    <source>
        <dbReference type="ARBA" id="ARBA00022737"/>
    </source>
</evidence>
<accession>A0AAD4H361</accession>
<feature type="compositionally biased region" description="Polar residues" evidence="3">
    <location>
        <begin position="630"/>
        <end position="639"/>
    </location>
</feature>
<comment type="caution">
    <text evidence="6">The sequence shown here is derived from an EMBL/GenBank/DDBJ whole genome shotgun (WGS) entry which is preliminary data.</text>
</comment>
<dbReference type="SUPFAM" id="SSF117281">
    <property type="entry name" value="Kelch motif"/>
    <property type="match status" value="1"/>
</dbReference>
<dbReference type="PANTHER" id="PTHR46093:SF18">
    <property type="entry name" value="FIBRONECTIN TYPE-III DOMAIN-CONTAINING PROTEIN"/>
    <property type="match status" value="1"/>
</dbReference>
<evidence type="ECO:0000256" key="1">
    <source>
        <dbReference type="ARBA" id="ARBA00022441"/>
    </source>
</evidence>
<keyword evidence="7" id="KW-1185">Reference proteome</keyword>
<keyword evidence="4" id="KW-1133">Transmembrane helix</keyword>
<dbReference type="EMBL" id="JAAAIL010001168">
    <property type="protein sequence ID" value="KAG0271340.1"/>
    <property type="molecule type" value="Genomic_DNA"/>
</dbReference>
<reference evidence="6" key="1">
    <citation type="journal article" date="2020" name="Fungal Divers.">
        <title>Resolving the Mortierellaceae phylogeny through synthesis of multi-gene phylogenetics and phylogenomics.</title>
        <authorList>
            <person name="Vandepol N."/>
            <person name="Liber J."/>
            <person name="Desiro A."/>
            <person name="Na H."/>
            <person name="Kennedy M."/>
            <person name="Barry K."/>
            <person name="Grigoriev I.V."/>
            <person name="Miller A.N."/>
            <person name="O'Donnell K."/>
            <person name="Stajich J.E."/>
            <person name="Bonito G."/>
        </authorList>
    </citation>
    <scope>NUCLEOTIDE SEQUENCE</scope>
    <source>
        <strain evidence="6">NRRL 28262</strain>
    </source>
</reference>
<dbReference type="Proteomes" id="UP001194580">
    <property type="component" value="Unassembled WGS sequence"/>
</dbReference>
<protein>
    <recommendedName>
        <fullName evidence="8">Galactose oxidase</fullName>
    </recommendedName>
</protein>
<keyword evidence="5" id="KW-0732">Signal</keyword>
<evidence type="ECO:0008006" key="8">
    <source>
        <dbReference type="Google" id="ProtNLM"/>
    </source>
</evidence>
<dbReference type="Gene3D" id="2.120.10.80">
    <property type="entry name" value="Kelch-type beta propeller"/>
    <property type="match status" value="1"/>
</dbReference>
<feature type="region of interest" description="Disordered" evidence="3">
    <location>
        <begin position="564"/>
        <end position="639"/>
    </location>
</feature>
<feature type="transmembrane region" description="Helical" evidence="4">
    <location>
        <begin position="363"/>
        <end position="385"/>
    </location>
</feature>
<name>A0AAD4H361_9FUNG</name>
<dbReference type="AlphaFoldDB" id="A0AAD4H361"/>
<evidence type="ECO:0000256" key="4">
    <source>
        <dbReference type="SAM" id="Phobius"/>
    </source>
</evidence>
<feature type="chain" id="PRO_5042218311" description="Galactose oxidase" evidence="5">
    <location>
        <begin position="30"/>
        <end position="639"/>
    </location>
</feature>
<proteinExistence type="predicted"/>
<dbReference type="PANTHER" id="PTHR46093">
    <property type="entry name" value="ACYL-COA-BINDING DOMAIN-CONTAINING PROTEIN 5"/>
    <property type="match status" value="1"/>
</dbReference>
<feature type="region of interest" description="Disordered" evidence="3">
    <location>
        <begin position="395"/>
        <end position="416"/>
    </location>
</feature>